<dbReference type="Proteomes" id="UP000001190">
    <property type="component" value="Chromosome"/>
</dbReference>
<evidence type="ECO:0000256" key="1">
    <source>
        <dbReference type="ARBA" id="ARBA00004127"/>
    </source>
</evidence>
<feature type="transmembrane region" description="Helical" evidence="5">
    <location>
        <begin position="75"/>
        <end position="101"/>
    </location>
</feature>
<evidence type="ECO:0000256" key="5">
    <source>
        <dbReference type="SAM" id="Phobius"/>
    </source>
</evidence>
<dbReference type="GO" id="GO:0032259">
    <property type="term" value="P:methylation"/>
    <property type="evidence" value="ECO:0007669"/>
    <property type="project" value="UniProtKB-KW"/>
</dbReference>
<dbReference type="InterPro" id="IPR007318">
    <property type="entry name" value="Phopholipid_MeTrfase"/>
</dbReference>
<evidence type="ECO:0000256" key="3">
    <source>
        <dbReference type="ARBA" id="ARBA00022989"/>
    </source>
</evidence>
<feature type="transmembrane region" description="Helical" evidence="5">
    <location>
        <begin position="18"/>
        <end position="37"/>
    </location>
</feature>
<dbReference type="AlphaFoldDB" id="B2HN89"/>
<dbReference type="KEGG" id="mmi:MMAR_2138"/>
<accession>B2HN89</accession>
<comment type="subcellular location">
    <subcellularLocation>
        <location evidence="1">Endomembrane system</location>
        <topology evidence="1">Multi-pass membrane protein</topology>
    </subcellularLocation>
</comment>
<dbReference type="GO" id="GO:0012505">
    <property type="term" value="C:endomembrane system"/>
    <property type="evidence" value="ECO:0007669"/>
    <property type="project" value="UniProtKB-SubCell"/>
</dbReference>
<dbReference type="Pfam" id="PF04191">
    <property type="entry name" value="PEMT"/>
    <property type="match status" value="1"/>
</dbReference>
<dbReference type="HOGENOM" id="CLU_065200_7_1_11"/>
<proteinExistence type="predicted"/>
<evidence type="ECO:0000256" key="2">
    <source>
        <dbReference type="ARBA" id="ARBA00022692"/>
    </source>
</evidence>
<keyword evidence="4 5" id="KW-0472">Membrane</keyword>
<dbReference type="GO" id="GO:0008168">
    <property type="term" value="F:methyltransferase activity"/>
    <property type="evidence" value="ECO:0007669"/>
    <property type="project" value="UniProtKB-KW"/>
</dbReference>
<organism evidence="6 7">
    <name type="scientific">Mycobacterium marinum (strain ATCC BAA-535 / M)</name>
    <dbReference type="NCBI Taxonomy" id="216594"/>
    <lineage>
        <taxon>Bacteria</taxon>
        <taxon>Bacillati</taxon>
        <taxon>Actinomycetota</taxon>
        <taxon>Actinomycetes</taxon>
        <taxon>Mycobacteriales</taxon>
        <taxon>Mycobacteriaceae</taxon>
        <taxon>Mycobacterium</taxon>
        <taxon>Mycobacterium ulcerans group</taxon>
    </lineage>
</organism>
<keyword evidence="6" id="KW-0808">Transferase</keyword>
<evidence type="ECO:0000256" key="4">
    <source>
        <dbReference type="ARBA" id="ARBA00023136"/>
    </source>
</evidence>
<keyword evidence="3 5" id="KW-1133">Transmembrane helix</keyword>
<dbReference type="STRING" id="216594.MMAR_2138"/>
<keyword evidence="6" id="KW-0489">Methyltransferase</keyword>
<dbReference type="PANTHER" id="PTHR12714">
    <property type="entry name" value="PROTEIN-S ISOPRENYLCYSTEINE O-METHYLTRANSFERASE"/>
    <property type="match status" value="1"/>
</dbReference>
<dbReference type="EMBL" id="CP000854">
    <property type="protein sequence ID" value="ACC40587.1"/>
    <property type="molecule type" value="Genomic_DNA"/>
</dbReference>
<protein>
    <submittedName>
        <fullName evidence="6">Membrane-associated methyltransferase</fullName>
    </submittedName>
</protein>
<evidence type="ECO:0000313" key="7">
    <source>
        <dbReference type="Proteomes" id="UP000001190"/>
    </source>
</evidence>
<sequence>MLQLFGVVCPIELLHTQLIQASGIFLAVVGVVATFFAQREMGASWRIGVDPSETTTLVRDGVFAIVRNPIFSAMLIFAAGITLMAPNPLAVAGFLLLFTAIELQVRRVEEPYLLDTHGDAYRTYTNSVGRFLPGIGRTVR</sequence>
<dbReference type="Gene3D" id="1.20.120.1630">
    <property type="match status" value="1"/>
</dbReference>
<evidence type="ECO:0000313" key="6">
    <source>
        <dbReference type="EMBL" id="ACC40587.1"/>
    </source>
</evidence>
<dbReference type="eggNOG" id="COG2020">
    <property type="taxonomic scope" value="Bacteria"/>
</dbReference>
<keyword evidence="7" id="KW-1185">Reference proteome</keyword>
<keyword evidence="2 5" id="KW-0812">Transmembrane</keyword>
<name>B2HN89_MYCMM</name>
<reference evidence="6 7" key="1">
    <citation type="journal article" date="2008" name="Genome Res.">
        <title>Insights from the complete genome sequence of Mycobacterium marinum on the evolution of Mycobacterium tuberculosis.</title>
        <authorList>
            <person name="Stinear T.P."/>
            <person name="Seemann T."/>
            <person name="Harrison P.F."/>
            <person name="Jenkin G.A."/>
            <person name="Davies J.K."/>
            <person name="Johnson P.D."/>
            <person name="Abdellah Z."/>
            <person name="Arrowsmith C."/>
            <person name="Chillingworth T."/>
            <person name="Churcher C."/>
            <person name="Clarke K."/>
            <person name="Cronin A."/>
            <person name="Davis P."/>
            <person name="Goodhead I."/>
            <person name="Holroyd N."/>
            <person name="Jagels K."/>
            <person name="Lord A."/>
            <person name="Moule S."/>
            <person name="Mungall K."/>
            <person name="Norbertczak H."/>
            <person name="Quail M.A."/>
            <person name="Rabbinowitsch E."/>
            <person name="Walker D."/>
            <person name="White B."/>
            <person name="Whitehead S."/>
            <person name="Small P.L."/>
            <person name="Brosch R."/>
            <person name="Ramakrishnan L."/>
            <person name="Fischbach M.A."/>
            <person name="Parkhill J."/>
            <person name="Cole S.T."/>
        </authorList>
    </citation>
    <scope>NUCLEOTIDE SEQUENCE [LARGE SCALE GENOMIC DNA]</scope>
    <source>
        <strain evidence="7">ATCC BAA-535 / M</strain>
    </source>
</reference>
<gene>
    <name evidence="6" type="ordered locus">MMAR_2138</name>
</gene>
<dbReference type="PANTHER" id="PTHR12714:SF9">
    <property type="entry name" value="PROTEIN-S-ISOPRENYLCYSTEINE O-METHYLTRANSFERASE"/>
    <property type="match status" value="1"/>
</dbReference>